<feature type="transmembrane region" description="Helical" evidence="1">
    <location>
        <begin position="297"/>
        <end position="319"/>
    </location>
</feature>
<dbReference type="Pfam" id="PF26514">
    <property type="entry name" value="DUF8173"/>
    <property type="match status" value="1"/>
</dbReference>
<proteinExistence type="predicted"/>
<evidence type="ECO:0000256" key="1">
    <source>
        <dbReference type="SAM" id="Phobius"/>
    </source>
</evidence>
<evidence type="ECO:0000313" key="3">
    <source>
        <dbReference type="EMBL" id="PIR97224.1"/>
    </source>
</evidence>
<dbReference type="Proteomes" id="UP000230557">
    <property type="component" value="Unassembled WGS sequence"/>
</dbReference>
<name>A0A2H0VDM3_9BACT</name>
<dbReference type="EMBL" id="PFAJ01000035">
    <property type="protein sequence ID" value="PIR97224.1"/>
    <property type="molecule type" value="Genomic_DNA"/>
</dbReference>
<feature type="domain" description="DUF8173" evidence="2">
    <location>
        <begin position="228"/>
        <end position="367"/>
    </location>
</feature>
<keyword evidence="1" id="KW-1133">Transmembrane helix</keyword>
<feature type="transmembrane region" description="Helical" evidence="1">
    <location>
        <begin position="223"/>
        <end position="246"/>
    </location>
</feature>
<dbReference type="AlphaFoldDB" id="A0A2H0VDM3"/>
<protein>
    <recommendedName>
        <fullName evidence="2">DUF8173 domain-containing protein</fullName>
    </recommendedName>
</protein>
<dbReference type="InterPro" id="IPR058486">
    <property type="entry name" value="DUF8173"/>
</dbReference>
<reference evidence="4" key="1">
    <citation type="submission" date="2017-09" db="EMBL/GenBank/DDBJ databases">
        <title>Depth-based differentiation of microbial function through sediment-hosted aquifers and enrichment of novel symbionts in the deep terrestrial subsurface.</title>
        <authorList>
            <person name="Probst A.J."/>
            <person name="Ladd B."/>
            <person name="Jarett J.K."/>
            <person name="Geller-Mcgrath D.E."/>
            <person name="Sieber C.M.K."/>
            <person name="Emerson J.B."/>
            <person name="Anantharaman K."/>
            <person name="Thomas B.C."/>
            <person name="Malmstrom R."/>
            <person name="Stieglmeier M."/>
            <person name="Klingl A."/>
            <person name="Woyke T."/>
            <person name="Ryan C.M."/>
            <person name="Banfield J.F."/>
        </authorList>
    </citation>
    <scope>NUCLEOTIDE SEQUENCE [LARGE SCALE GENOMIC DNA]</scope>
</reference>
<sequence length="374" mass="38986">MKKTKLVLVAVVLLLIPAVALGGLNKGEKEVVISKTTVHSGDFVNGAATVDVSGTVEGDVMTAGAQVDISGTVEGDILSAGGQVDISGDAGQDVRLVGGNVFYSGTTKQNFSAFGGNVRLSTDSMISGNAYIGGGNVELKGVIIGNVKAGSGKLVVAGEIGGDLVVYADEISVRDGAIIKGNFTYYSKIEANISEGATIGGAIEKKNAKPTGSSSNFDKGKGFLFGFFIWRLLAALIVALVFWQIFRDKIKKALDDGNNSCWKKIGTGLVLMIVTPIAAIIAMVTILGLPIGLIGMGLYLIGTYLGMILGVVLFGNWIVKLIKLPEKGDGFPWMSYFVGMIVLSVISVVPLIGAVASFLILSWGVGSLYPLLKR</sequence>
<gene>
    <name evidence="3" type="ORF">COT91_02520</name>
</gene>
<evidence type="ECO:0000259" key="2">
    <source>
        <dbReference type="Pfam" id="PF26514"/>
    </source>
</evidence>
<evidence type="ECO:0000313" key="4">
    <source>
        <dbReference type="Proteomes" id="UP000230557"/>
    </source>
</evidence>
<comment type="caution">
    <text evidence="3">The sequence shown here is derived from an EMBL/GenBank/DDBJ whole genome shotgun (WGS) entry which is preliminary data.</text>
</comment>
<feature type="transmembrane region" description="Helical" evidence="1">
    <location>
        <begin position="267"/>
        <end position="291"/>
    </location>
</feature>
<keyword evidence="1" id="KW-0472">Membrane</keyword>
<accession>A0A2H0VDM3</accession>
<keyword evidence="1" id="KW-0812">Transmembrane</keyword>
<organism evidence="3 4">
    <name type="scientific">Candidatus Doudnabacteria bacterium CG10_big_fil_rev_8_21_14_0_10_41_10</name>
    <dbReference type="NCBI Taxonomy" id="1974551"/>
    <lineage>
        <taxon>Bacteria</taxon>
        <taxon>Candidatus Doudnaibacteriota</taxon>
    </lineage>
</organism>